<name>A0ABU7LBS1_9NOCA</name>
<dbReference type="GO" id="GO:0016746">
    <property type="term" value="F:acyltransferase activity"/>
    <property type="evidence" value="ECO:0007669"/>
    <property type="project" value="UniProtKB-KW"/>
</dbReference>
<organism evidence="1 2">
    <name type="scientific">Rhodococcus artemisiae</name>
    <dbReference type="NCBI Taxonomy" id="714159"/>
    <lineage>
        <taxon>Bacteria</taxon>
        <taxon>Bacillati</taxon>
        <taxon>Actinomycetota</taxon>
        <taxon>Actinomycetes</taxon>
        <taxon>Mycobacteriales</taxon>
        <taxon>Nocardiaceae</taxon>
        <taxon>Rhodococcus</taxon>
    </lineage>
</organism>
<keyword evidence="1" id="KW-0808">Transferase</keyword>
<dbReference type="EC" id="2.3.1.-" evidence="1"/>
<reference evidence="1 2" key="1">
    <citation type="submission" date="2023-07" db="EMBL/GenBank/DDBJ databases">
        <authorList>
            <person name="Girao M."/>
            <person name="Carvalho M.F."/>
        </authorList>
    </citation>
    <scope>NUCLEOTIDE SEQUENCE [LARGE SCALE GENOMIC DNA]</scope>
    <source>
        <strain evidence="1 2">YIM65754</strain>
    </source>
</reference>
<dbReference type="SUPFAM" id="SSF51161">
    <property type="entry name" value="Trimeric LpxA-like enzymes"/>
    <property type="match status" value="1"/>
</dbReference>
<dbReference type="RefSeq" id="WP_330134220.1">
    <property type="nucleotide sequence ID" value="NZ_JAUTXY010000006.1"/>
</dbReference>
<dbReference type="CDD" id="cd04647">
    <property type="entry name" value="LbH_MAT_like"/>
    <property type="match status" value="1"/>
</dbReference>
<dbReference type="Pfam" id="PF00132">
    <property type="entry name" value="Hexapep"/>
    <property type="match status" value="1"/>
</dbReference>
<sequence length="163" mass="16526">MTLRGWLANGPAASALLHPKLRLSLLRSAGAKIGRARIMHGTTIGGDISGLTIGDGTFLNTGCSLHPTGGITIGNNVSFGPRVVIMTGTHDIGPGAKRASDPTRFQPVTIADGSWLGAGVLVNPGVTIGAGCVVAPGAVVTKDCEPNGLYAGVPAIRKRDLEP</sequence>
<dbReference type="InterPro" id="IPR051159">
    <property type="entry name" value="Hexapeptide_acetyltransf"/>
</dbReference>
<evidence type="ECO:0000313" key="1">
    <source>
        <dbReference type="EMBL" id="MEE2058991.1"/>
    </source>
</evidence>
<gene>
    <name evidence="1" type="ORF">Q7514_15830</name>
</gene>
<dbReference type="EMBL" id="JAUTXY010000006">
    <property type="protein sequence ID" value="MEE2058991.1"/>
    <property type="molecule type" value="Genomic_DNA"/>
</dbReference>
<evidence type="ECO:0000313" key="2">
    <source>
        <dbReference type="Proteomes" id="UP001336020"/>
    </source>
</evidence>
<comment type="caution">
    <text evidence="1">The sequence shown here is derived from an EMBL/GenBank/DDBJ whole genome shotgun (WGS) entry which is preliminary data.</text>
</comment>
<proteinExistence type="predicted"/>
<dbReference type="PANTHER" id="PTHR23416">
    <property type="entry name" value="SIALIC ACID SYNTHASE-RELATED"/>
    <property type="match status" value="1"/>
</dbReference>
<dbReference type="InterPro" id="IPR011004">
    <property type="entry name" value="Trimer_LpxA-like_sf"/>
</dbReference>
<keyword evidence="2" id="KW-1185">Reference proteome</keyword>
<dbReference type="InterPro" id="IPR001451">
    <property type="entry name" value="Hexapep"/>
</dbReference>
<accession>A0ABU7LBS1</accession>
<dbReference type="Proteomes" id="UP001336020">
    <property type="component" value="Unassembled WGS sequence"/>
</dbReference>
<protein>
    <submittedName>
        <fullName evidence="1">Acyltransferase</fullName>
        <ecNumber evidence="1">2.3.1.-</ecNumber>
    </submittedName>
</protein>
<dbReference type="Gene3D" id="2.160.10.10">
    <property type="entry name" value="Hexapeptide repeat proteins"/>
    <property type="match status" value="1"/>
</dbReference>
<keyword evidence="1" id="KW-0012">Acyltransferase</keyword>